<evidence type="ECO:0000256" key="5">
    <source>
        <dbReference type="ARBA" id="ARBA00023136"/>
    </source>
</evidence>
<feature type="transmembrane region" description="Helical" evidence="7">
    <location>
        <begin position="75"/>
        <end position="96"/>
    </location>
</feature>
<evidence type="ECO:0000259" key="8">
    <source>
        <dbReference type="Pfam" id="PF00892"/>
    </source>
</evidence>
<dbReference type="RefSeq" id="WP_168114023.1">
    <property type="nucleotide sequence ID" value="NZ_BOON01000044.1"/>
</dbReference>
<feature type="transmembrane region" description="Helical" evidence="7">
    <location>
        <begin position="102"/>
        <end position="124"/>
    </location>
</feature>
<sequence length="329" mass="34175">MNTASTPDRSDLRSWLPGYLLLALIWGSSFLFIKVGVRELHPLHVTLYRVVAGVLMVGALVLVTRTRLPREPRVWGHLFVVGVVGVVIPFTLFGYGEQRVSSVLAGIWNATTPLVALPVATLVFRTERMTPRRATGILIGFTGVLVVLGVWHGLGGVQLTGQLMCMAAAGCYGIAIPYQRRYLGGLAGSGLAVPAGQLITSAVVLLVLAPLVAGAPPAPTGLSGDVIASVLALGALGTGLAFVLNFRVIRLAGATTSASVTYLMPIVATLIGLLALGEHIRWYQPVGALIVLAGVAVSQGMLRLPTVGPRPPELPPGLEPVAAPASSAG</sequence>
<evidence type="ECO:0000313" key="9">
    <source>
        <dbReference type="EMBL" id="GII25007.1"/>
    </source>
</evidence>
<comment type="similarity">
    <text evidence="2">Belongs to the EamA transporter family.</text>
</comment>
<feature type="region of interest" description="Disordered" evidence="6">
    <location>
        <begin position="308"/>
        <end position="329"/>
    </location>
</feature>
<comment type="subcellular location">
    <subcellularLocation>
        <location evidence="1">Membrane</location>
        <topology evidence="1">Multi-pass membrane protein</topology>
    </subcellularLocation>
</comment>
<dbReference type="SUPFAM" id="SSF103481">
    <property type="entry name" value="Multidrug resistance efflux transporter EmrE"/>
    <property type="match status" value="2"/>
</dbReference>
<dbReference type="InterPro" id="IPR037185">
    <property type="entry name" value="EmrE-like"/>
</dbReference>
<feature type="compositionally biased region" description="Low complexity" evidence="6">
    <location>
        <begin position="319"/>
        <end position="329"/>
    </location>
</feature>
<feature type="transmembrane region" description="Helical" evidence="7">
    <location>
        <begin position="136"/>
        <end position="154"/>
    </location>
</feature>
<feature type="transmembrane region" description="Helical" evidence="7">
    <location>
        <begin position="12"/>
        <end position="33"/>
    </location>
</feature>
<feature type="domain" description="EamA" evidence="8">
    <location>
        <begin position="19"/>
        <end position="148"/>
    </location>
</feature>
<dbReference type="EMBL" id="BOON01000044">
    <property type="protein sequence ID" value="GII25007.1"/>
    <property type="molecule type" value="Genomic_DNA"/>
</dbReference>
<protein>
    <submittedName>
        <fullName evidence="9">Transporter</fullName>
    </submittedName>
</protein>
<organism evidence="9 10">
    <name type="scientific">Planosporangium mesophilum</name>
    <dbReference type="NCBI Taxonomy" id="689768"/>
    <lineage>
        <taxon>Bacteria</taxon>
        <taxon>Bacillati</taxon>
        <taxon>Actinomycetota</taxon>
        <taxon>Actinomycetes</taxon>
        <taxon>Micromonosporales</taxon>
        <taxon>Micromonosporaceae</taxon>
        <taxon>Planosporangium</taxon>
    </lineage>
</organism>
<feature type="transmembrane region" description="Helical" evidence="7">
    <location>
        <begin position="226"/>
        <end position="246"/>
    </location>
</feature>
<feature type="compositionally biased region" description="Pro residues" evidence="6">
    <location>
        <begin position="308"/>
        <end position="318"/>
    </location>
</feature>
<keyword evidence="10" id="KW-1185">Reference proteome</keyword>
<keyword evidence="3 7" id="KW-0812">Transmembrane</keyword>
<accession>A0A8J3TFU1</accession>
<name>A0A8J3TFU1_9ACTN</name>
<dbReference type="InterPro" id="IPR050638">
    <property type="entry name" value="AA-Vitamin_Transporters"/>
</dbReference>
<dbReference type="Pfam" id="PF00892">
    <property type="entry name" value="EamA"/>
    <property type="match status" value="2"/>
</dbReference>
<dbReference type="AlphaFoldDB" id="A0A8J3TFU1"/>
<feature type="transmembrane region" description="Helical" evidence="7">
    <location>
        <begin position="282"/>
        <end position="302"/>
    </location>
</feature>
<evidence type="ECO:0000256" key="6">
    <source>
        <dbReference type="SAM" id="MobiDB-lite"/>
    </source>
</evidence>
<evidence type="ECO:0000313" key="10">
    <source>
        <dbReference type="Proteomes" id="UP000599074"/>
    </source>
</evidence>
<gene>
    <name evidence="9" type="ORF">Pme01_46040</name>
</gene>
<evidence type="ECO:0000256" key="3">
    <source>
        <dbReference type="ARBA" id="ARBA00022692"/>
    </source>
</evidence>
<dbReference type="Proteomes" id="UP000599074">
    <property type="component" value="Unassembled WGS sequence"/>
</dbReference>
<proteinExistence type="inferred from homology"/>
<feature type="transmembrane region" description="Helical" evidence="7">
    <location>
        <begin position="190"/>
        <end position="214"/>
    </location>
</feature>
<keyword evidence="5 7" id="KW-0472">Membrane</keyword>
<dbReference type="PANTHER" id="PTHR32322:SF9">
    <property type="entry name" value="AMINO-ACID METABOLITE EFFLUX PUMP-RELATED"/>
    <property type="match status" value="1"/>
</dbReference>
<evidence type="ECO:0000256" key="2">
    <source>
        <dbReference type="ARBA" id="ARBA00007362"/>
    </source>
</evidence>
<keyword evidence="4 7" id="KW-1133">Transmembrane helix</keyword>
<feature type="transmembrane region" description="Helical" evidence="7">
    <location>
        <begin position="258"/>
        <end position="276"/>
    </location>
</feature>
<dbReference type="InterPro" id="IPR000620">
    <property type="entry name" value="EamA_dom"/>
</dbReference>
<feature type="domain" description="EamA" evidence="8">
    <location>
        <begin position="160"/>
        <end position="297"/>
    </location>
</feature>
<evidence type="ECO:0000256" key="1">
    <source>
        <dbReference type="ARBA" id="ARBA00004141"/>
    </source>
</evidence>
<feature type="transmembrane region" description="Helical" evidence="7">
    <location>
        <begin position="45"/>
        <end position="63"/>
    </location>
</feature>
<evidence type="ECO:0000256" key="7">
    <source>
        <dbReference type="SAM" id="Phobius"/>
    </source>
</evidence>
<evidence type="ECO:0000256" key="4">
    <source>
        <dbReference type="ARBA" id="ARBA00022989"/>
    </source>
</evidence>
<comment type="caution">
    <text evidence="9">The sequence shown here is derived from an EMBL/GenBank/DDBJ whole genome shotgun (WGS) entry which is preliminary data.</text>
</comment>
<dbReference type="GO" id="GO:0016020">
    <property type="term" value="C:membrane"/>
    <property type="evidence" value="ECO:0007669"/>
    <property type="project" value="UniProtKB-SubCell"/>
</dbReference>
<reference evidence="9" key="1">
    <citation type="submission" date="2021-01" db="EMBL/GenBank/DDBJ databases">
        <title>Whole genome shotgun sequence of Planosporangium mesophilum NBRC 109066.</title>
        <authorList>
            <person name="Komaki H."/>
            <person name="Tamura T."/>
        </authorList>
    </citation>
    <scope>NUCLEOTIDE SEQUENCE</scope>
    <source>
        <strain evidence="9">NBRC 109066</strain>
    </source>
</reference>
<dbReference type="PANTHER" id="PTHR32322">
    <property type="entry name" value="INNER MEMBRANE TRANSPORTER"/>
    <property type="match status" value="1"/>
</dbReference>